<dbReference type="InterPro" id="IPR027267">
    <property type="entry name" value="AH/BAR_dom_sf"/>
</dbReference>
<feature type="region of interest" description="Disordered" evidence="1">
    <location>
        <begin position="402"/>
        <end position="423"/>
    </location>
</feature>
<dbReference type="Gene3D" id="1.20.1270.60">
    <property type="entry name" value="Arfaptin homology (AH) domain/BAR domain"/>
    <property type="match status" value="1"/>
</dbReference>
<dbReference type="SMART" id="SM01015">
    <property type="entry name" value="Arfaptin"/>
    <property type="match status" value="1"/>
</dbReference>
<dbReference type="FunFam" id="1.20.1270.60:FF:000015">
    <property type="entry name" value="Islet cell autoantigen 1, 69kDa"/>
    <property type="match status" value="1"/>
</dbReference>
<keyword evidence="4" id="KW-1185">Reference proteome</keyword>
<evidence type="ECO:0000313" key="4">
    <source>
        <dbReference type="Proteomes" id="UP000727407"/>
    </source>
</evidence>
<sequence>MDSYGLTSPVLSEDRSVMGRMQKKFWKTKQVLIKATGKKEDEHVVASDADLDAKLEFFRSIQTTCTELLRDIEKYQQRITRLSQEENELGLFLRFQAEHDKTKAGSMMDATSKALCTSAKQRLVLCPPLQRMEQEVETFRRRAIADTLLTVSRMEKARTEYRGALLWMKDVSQELDPDTYKQLEKFRKVQAQVRGTKVQFDKLKNDVCQKVDMLGASRCNMLSHSLCTYQTTLLQFWEKTANVMSGIHDSFKGYVPYNFTTLKELRDPLEHLSHGLSLEDDKDEEKQRNADKLVSLDEEKTGKSALEAGSLAGVDQDRDAFPASLDSALFELSRPVSNITTHDDLLLMTPDPNLSRAVIPFLPIPHPQSHPESALPPAVQWDESQGQNTESFVTIPPPEKVGRDLLSGLAPHSCPEEDEGERSDLSFLQDLLSPGASSGTDDFSKAWQDAFGCFEAPPSASSSTHAPFPAAPPSTTAAAATRSPSQPPSPTGFLPSQLLDHGLSTTGWMTPPMFQTAPLQATPTSGQASAPQHSPRALDD</sequence>
<feature type="region of interest" description="Disordered" evidence="1">
    <location>
        <begin position="457"/>
        <end position="540"/>
    </location>
</feature>
<evidence type="ECO:0000313" key="3">
    <source>
        <dbReference type="EMBL" id="KAF5890558.1"/>
    </source>
</evidence>
<dbReference type="OrthoDB" id="2126778at2759"/>
<evidence type="ECO:0000256" key="1">
    <source>
        <dbReference type="SAM" id="MobiDB-lite"/>
    </source>
</evidence>
<dbReference type="InterPro" id="IPR010504">
    <property type="entry name" value="AH_dom"/>
</dbReference>
<dbReference type="SMART" id="SM01237">
    <property type="entry name" value="ICA69"/>
    <property type="match status" value="1"/>
</dbReference>
<gene>
    <name evidence="3" type="ORF">DAT39_019741</name>
</gene>
<feature type="compositionally biased region" description="Low complexity" evidence="1">
    <location>
        <begin position="457"/>
        <end position="484"/>
    </location>
</feature>
<dbReference type="Pfam" id="PF06456">
    <property type="entry name" value="Arfaptin"/>
    <property type="match status" value="1"/>
</dbReference>
<dbReference type="EMBL" id="QNUK01000672">
    <property type="protein sequence ID" value="KAF5890558.1"/>
    <property type="molecule type" value="Genomic_DNA"/>
</dbReference>
<dbReference type="PANTHER" id="PTHR10164:SF5">
    <property type="entry name" value="ISLET CELL AUTOANTIGEN 1-LIKE PROTEIN"/>
    <property type="match status" value="1"/>
</dbReference>
<dbReference type="PROSITE" id="PS50870">
    <property type="entry name" value="AH"/>
    <property type="match status" value="1"/>
</dbReference>
<dbReference type="InterPro" id="IPR006723">
    <property type="entry name" value="Islet_autoAg_Ica1_C"/>
</dbReference>
<organism evidence="3 4">
    <name type="scientific">Clarias magur</name>
    <name type="common">Asian catfish</name>
    <name type="synonym">Macropteronotus magur</name>
    <dbReference type="NCBI Taxonomy" id="1594786"/>
    <lineage>
        <taxon>Eukaryota</taxon>
        <taxon>Metazoa</taxon>
        <taxon>Chordata</taxon>
        <taxon>Craniata</taxon>
        <taxon>Vertebrata</taxon>
        <taxon>Euteleostomi</taxon>
        <taxon>Actinopterygii</taxon>
        <taxon>Neopterygii</taxon>
        <taxon>Teleostei</taxon>
        <taxon>Ostariophysi</taxon>
        <taxon>Siluriformes</taxon>
        <taxon>Clariidae</taxon>
        <taxon>Clarias</taxon>
    </lineage>
</organism>
<dbReference type="GO" id="GO:0019904">
    <property type="term" value="F:protein domain specific binding"/>
    <property type="evidence" value="ECO:0007669"/>
    <property type="project" value="InterPro"/>
</dbReference>
<evidence type="ECO:0000259" key="2">
    <source>
        <dbReference type="PROSITE" id="PS50870"/>
    </source>
</evidence>
<accession>A0A8J4THE4</accession>
<dbReference type="Pfam" id="PF04629">
    <property type="entry name" value="ICA69"/>
    <property type="match status" value="1"/>
</dbReference>
<name>A0A8J4THE4_CLAMG</name>
<dbReference type="GO" id="GO:0051049">
    <property type="term" value="P:regulation of transport"/>
    <property type="evidence" value="ECO:0007669"/>
    <property type="project" value="TreeGrafter"/>
</dbReference>
<feature type="domain" description="AH" evidence="2">
    <location>
        <begin position="46"/>
        <end position="249"/>
    </location>
</feature>
<reference evidence="3" key="1">
    <citation type="submission" date="2020-07" db="EMBL/GenBank/DDBJ databases">
        <title>Clarias magur genome sequencing, assembly and annotation.</title>
        <authorList>
            <person name="Kushwaha B."/>
            <person name="Kumar R."/>
            <person name="Das P."/>
            <person name="Joshi C.G."/>
            <person name="Kumar D."/>
            <person name="Nagpure N.S."/>
            <person name="Pandey M."/>
            <person name="Agarwal S."/>
            <person name="Srivastava S."/>
            <person name="Singh M."/>
            <person name="Sahoo L."/>
            <person name="Jayasankar P."/>
            <person name="Meher P.K."/>
            <person name="Koringa P.G."/>
            <person name="Iquebal M.A."/>
            <person name="Das S.P."/>
            <person name="Bit A."/>
            <person name="Patnaik S."/>
            <person name="Patel N."/>
            <person name="Shah T.M."/>
            <person name="Hinsu A."/>
            <person name="Jena J.K."/>
        </authorList>
    </citation>
    <scope>NUCLEOTIDE SEQUENCE</scope>
    <source>
        <strain evidence="3">CIFAMagur01</strain>
        <tissue evidence="3">Testis</tissue>
    </source>
</reference>
<dbReference type="InterPro" id="IPR024114">
    <property type="entry name" value="Islet_autoAg_Ica1/Ica1-like"/>
</dbReference>
<feature type="non-terminal residue" evidence="3">
    <location>
        <position position="1"/>
    </location>
</feature>
<dbReference type="AlphaFoldDB" id="A0A8J4THE4"/>
<dbReference type="SUPFAM" id="SSF103657">
    <property type="entry name" value="BAR/IMD domain-like"/>
    <property type="match status" value="1"/>
</dbReference>
<dbReference type="GO" id="GO:0005794">
    <property type="term" value="C:Golgi apparatus"/>
    <property type="evidence" value="ECO:0007669"/>
    <property type="project" value="TreeGrafter"/>
</dbReference>
<feature type="compositionally biased region" description="Polar residues" evidence="1">
    <location>
        <begin position="517"/>
        <end position="532"/>
    </location>
</feature>
<dbReference type="PANTHER" id="PTHR10164">
    <property type="entry name" value="ISLET CELL AUTOANTIGEN 1"/>
    <property type="match status" value="1"/>
</dbReference>
<comment type="caution">
    <text evidence="3">The sequence shown here is derived from an EMBL/GenBank/DDBJ whole genome shotgun (WGS) entry which is preliminary data.</text>
</comment>
<dbReference type="Proteomes" id="UP000727407">
    <property type="component" value="Unassembled WGS sequence"/>
</dbReference>
<proteinExistence type="predicted"/>
<dbReference type="CDD" id="cd07661">
    <property type="entry name" value="BAR_ICA69"/>
    <property type="match status" value="1"/>
</dbReference>
<protein>
    <submittedName>
        <fullName evidence="3">Islet cell autoantigen 1-like protein isoform X1</fullName>
    </submittedName>
</protein>